<sequence length="271" mass="29083">MAARCNLVRPPPDWRSSQGSSRFLCSFQADSDSDASKIFWAYDGIPHAHPSSRGSSHGVVVGSGLFDSDTQHARARARGQQCRSPPLLTSDPWTIGDRDSLAEAFHLDPGSNLSSALGQRVERLATRRISSRDESVFLHQNAVSLITAHQSSSPIRACSHSSVAPSPTPCRLDVRPSHGTAPTPPHSPPPSPHRHPASTAFTRSHPGASVGLPRPPVPDPSTMMCAAIRLHYPFRKHALHSLATSTSLTSPVLDPFLARCAIATAHPPRLI</sequence>
<keyword evidence="3" id="KW-1185">Reference proteome</keyword>
<feature type="compositionally biased region" description="Polar residues" evidence="1">
    <location>
        <begin position="149"/>
        <end position="165"/>
    </location>
</feature>
<feature type="compositionally biased region" description="Pro residues" evidence="1">
    <location>
        <begin position="182"/>
        <end position="191"/>
    </location>
</feature>
<reference evidence="2" key="1">
    <citation type="submission" date="2023-03" db="EMBL/GenBank/DDBJ databases">
        <title>Massive genome expansion in bonnet fungi (Mycena s.s.) driven by repeated elements and novel gene families across ecological guilds.</title>
        <authorList>
            <consortium name="Lawrence Berkeley National Laboratory"/>
            <person name="Harder C.B."/>
            <person name="Miyauchi S."/>
            <person name="Viragh M."/>
            <person name="Kuo A."/>
            <person name="Thoen E."/>
            <person name="Andreopoulos B."/>
            <person name="Lu D."/>
            <person name="Skrede I."/>
            <person name="Drula E."/>
            <person name="Henrissat B."/>
            <person name="Morin E."/>
            <person name="Kohler A."/>
            <person name="Barry K."/>
            <person name="LaButti K."/>
            <person name="Morin E."/>
            <person name="Salamov A."/>
            <person name="Lipzen A."/>
            <person name="Mereny Z."/>
            <person name="Hegedus B."/>
            <person name="Baldrian P."/>
            <person name="Stursova M."/>
            <person name="Weitz H."/>
            <person name="Taylor A."/>
            <person name="Grigoriev I.V."/>
            <person name="Nagy L.G."/>
            <person name="Martin F."/>
            <person name="Kauserud H."/>
        </authorList>
    </citation>
    <scope>NUCLEOTIDE SEQUENCE</scope>
    <source>
        <strain evidence="2">CBHHK182m</strain>
    </source>
</reference>
<proteinExistence type="predicted"/>
<evidence type="ECO:0000313" key="3">
    <source>
        <dbReference type="Proteomes" id="UP001215598"/>
    </source>
</evidence>
<comment type="caution">
    <text evidence="2">The sequence shown here is derived from an EMBL/GenBank/DDBJ whole genome shotgun (WGS) entry which is preliminary data.</text>
</comment>
<dbReference type="EMBL" id="JARKIB010000333">
    <property type="protein sequence ID" value="KAJ7713919.1"/>
    <property type="molecule type" value="Genomic_DNA"/>
</dbReference>
<gene>
    <name evidence="2" type="ORF">B0H16DRAFT_1742948</name>
</gene>
<dbReference type="AlphaFoldDB" id="A0AAD7H6Y6"/>
<name>A0AAD7H6Y6_9AGAR</name>
<evidence type="ECO:0000313" key="2">
    <source>
        <dbReference type="EMBL" id="KAJ7713919.1"/>
    </source>
</evidence>
<evidence type="ECO:0000256" key="1">
    <source>
        <dbReference type="SAM" id="MobiDB-lite"/>
    </source>
</evidence>
<protein>
    <submittedName>
        <fullName evidence="2">Uncharacterized protein</fullName>
    </submittedName>
</protein>
<feature type="region of interest" description="Disordered" evidence="1">
    <location>
        <begin position="149"/>
        <end position="217"/>
    </location>
</feature>
<accession>A0AAD7H6Y6</accession>
<dbReference type="Proteomes" id="UP001215598">
    <property type="component" value="Unassembled WGS sequence"/>
</dbReference>
<organism evidence="2 3">
    <name type="scientific">Mycena metata</name>
    <dbReference type="NCBI Taxonomy" id="1033252"/>
    <lineage>
        <taxon>Eukaryota</taxon>
        <taxon>Fungi</taxon>
        <taxon>Dikarya</taxon>
        <taxon>Basidiomycota</taxon>
        <taxon>Agaricomycotina</taxon>
        <taxon>Agaricomycetes</taxon>
        <taxon>Agaricomycetidae</taxon>
        <taxon>Agaricales</taxon>
        <taxon>Marasmiineae</taxon>
        <taxon>Mycenaceae</taxon>
        <taxon>Mycena</taxon>
    </lineage>
</organism>